<sequence length="528" mass="56775">MGFETRANRYTARPMSRSLLRASGVVGAMTLLSRLLGFVREIMLAAAFGAGGGMDAFLIALMIPNFGRRMFAEGAFSQAFVPVFTETKTLQPHEEARALLARVMGTLGAVLSLITVLGCVGAPLLVWLFASGFHSDPDKAGLAAELLRWTFPYLMFISLTSMAGGVLNAYGRFAVPAFTPVILNLCLIASAFIDSGSVQALAWAVFAAGILQFAFQLPTMAGLDLLPLPRWGWRDERVRRIIGLMLPVMVGSSVAQLSLLLNTNLSTHLGDGPVSWLYYANRLMEFPLGIFSIAIGTAILPALSAQHARGDAGQFAGTLDWSLRSMLVIGLPAALGMLVLAGPLVATVYGHGRFGEDDVRMTAYALWAYGLGFMGFSLIKVLTPAFYARQNTRQPVRYAVIGLIVGMSASLALFAAARLWQLPAAHVGLALSTSLTAWVNALLLLWRLRRDGIYQAGAGWGAFALRLLLANVLMAAVVLYLAGPLHWWLTAGAWARGGRVLLVIAAAALVYFGVLAASGMRLQHFRRR</sequence>
<evidence type="ECO:0000256" key="8">
    <source>
        <dbReference type="ARBA" id="ARBA00060041"/>
    </source>
</evidence>
<evidence type="ECO:0000313" key="12">
    <source>
        <dbReference type="EMBL" id="SEQ15238.1"/>
    </source>
</evidence>
<evidence type="ECO:0000256" key="7">
    <source>
        <dbReference type="ARBA" id="ARBA00023136"/>
    </source>
</evidence>
<evidence type="ECO:0000313" key="13">
    <source>
        <dbReference type="Proteomes" id="UP000199233"/>
    </source>
</evidence>
<dbReference type="Proteomes" id="UP000199233">
    <property type="component" value="Unassembled WGS sequence"/>
</dbReference>
<accession>A0A1H9DRC7</accession>
<reference evidence="12 13" key="1">
    <citation type="submission" date="2016-10" db="EMBL/GenBank/DDBJ databases">
        <authorList>
            <person name="de Groot N.N."/>
        </authorList>
    </citation>
    <scope>NUCLEOTIDE SEQUENCE [LARGE SCALE GENOMIC DNA]</scope>
    <source>
        <strain evidence="12 13">DSM 25927</strain>
    </source>
</reference>
<dbReference type="STRING" id="489703.SAMN04488038_104114"/>
<organism evidence="12 13">
    <name type="scientific">Solimonas aquatica</name>
    <dbReference type="NCBI Taxonomy" id="489703"/>
    <lineage>
        <taxon>Bacteria</taxon>
        <taxon>Pseudomonadati</taxon>
        <taxon>Pseudomonadota</taxon>
        <taxon>Gammaproteobacteria</taxon>
        <taxon>Nevskiales</taxon>
        <taxon>Nevskiaceae</taxon>
        <taxon>Solimonas</taxon>
    </lineage>
</organism>
<feature type="transmembrane region" description="Helical" evidence="10">
    <location>
        <begin position="399"/>
        <end position="420"/>
    </location>
</feature>
<keyword evidence="7 10" id="KW-0472">Membrane</keyword>
<dbReference type="CDD" id="cd13123">
    <property type="entry name" value="MATE_MurJ_like"/>
    <property type="match status" value="1"/>
</dbReference>
<feature type="transmembrane region" description="Helical" evidence="10">
    <location>
        <begin position="200"/>
        <end position="220"/>
    </location>
</feature>
<evidence type="ECO:0000256" key="5">
    <source>
        <dbReference type="ARBA" id="ARBA00022984"/>
    </source>
</evidence>
<dbReference type="AlphaFoldDB" id="A0A1H9DRC7"/>
<comment type="similarity">
    <text evidence="9 10 11">Belongs to the MurJ/MviN family.</text>
</comment>
<dbReference type="GO" id="GO:0034204">
    <property type="term" value="P:lipid translocation"/>
    <property type="evidence" value="ECO:0007669"/>
    <property type="project" value="TreeGrafter"/>
</dbReference>
<dbReference type="PANTHER" id="PTHR47019:SF1">
    <property type="entry name" value="LIPID II FLIPPASE MURJ"/>
    <property type="match status" value="1"/>
</dbReference>
<feature type="transmembrane region" description="Helical" evidence="10">
    <location>
        <begin position="241"/>
        <end position="261"/>
    </location>
</feature>
<evidence type="ECO:0000256" key="9">
    <source>
        <dbReference type="ARBA" id="ARBA00061532"/>
    </source>
</evidence>
<feature type="transmembrane region" description="Helical" evidence="10">
    <location>
        <begin position="177"/>
        <end position="194"/>
    </location>
</feature>
<keyword evidence="2 10" id="KW-1003">Cell membrane</keyword>
<keyword evidence="6 10" id="KW-1133">Transmembrane helix</keyword>
<comment type="function">
    <text evidence="8 10 11">Involved in peptidoglycan biosynthesis. Transports lipid-linked peptidoglycan precursors from the inner to the outer leaflet of the cytoplasmic membrane.</text>
</comment>
<dbReference type="GO" id="GO:0005886">
    <property type="term" value="C:plasma membrane"/>
    <property type="evidence" value="ECO:0007669"/>
    <property type="project" value="UniProtKB-SubCell"/>
</dbReference>
<dbReference type="InterPro" id="IPR051050">
    <property type="entry name" value="Lipid_II_flippase_MurJ/MviN"/>
</dbReference>
<keyword evidence="4 10" id="KW-0133">Cell shape</keyword>
<feature type="transmembrane region" description="Helical" evidence="10">
    <location>
        <begin position="42"/>
        <end position="63"/>
    </location>
</feature>
<evidence type="ECO:0000256" key="1">
    <source>
        <dbReference type="ARBA" id="ARBA00004651"/>
    </source>
</evidence>
<name>A0A1H9DRC7_9GAMM</name>
<dbReference type="PIRSF" id="PIRSF002869">
    <property type="entry name" value="MviN"/>
    <property type="match status" value="1"/>
</dbReference>
<keyword evidence="10" id="KW-0997">Cell inner membrane</keyword>
<comment type="pathway">
    <text evidence="10">Cell wall biogenesis; peptidoglycan biosynthesis.</text>
</comment>
<feature type="transmembrane region" description="Helical" evidence="10">
    <location>
        <begin position="326"/>
        <end position="346"/>
    </location>
</feature>
<protein>
    <recommendedName>
        <fullName evidence="10">Probable lipid II flippase MurJ</fullName>
    </recommendedName>
</protein>
<feature type="transmembrane region" description="Helical" evidence="10">
    <location>
        <begin position="501"/>
        <end position="522"/>
    </location>
</feature>
<keyword evidence="10 11" id="KW-0961">Cell wall biogenesis/degradation</keyword>
<feature type="transmembrane region" description="Helical" evidence="10">
    <location>
        <begin position="458"/>
        <end position="481"/>
    </location>
</feature>
<dbReference type="GO" id="GO:0071555">
    <property type="term" value="P:cell wall organization"/>
    <property type="evidence" value="ECO:0007669"/>
    <property type="project" value="UniProtKB-UniRule"/>
</dbReference>
<feature type="transmembrane region" description="Helical" evidence="10">
    <location>
        <begin position="366"/>
        <end position="387"/>
    </location>
</feature>
<evidence type="ECO:0000256" key="3">
    <source>
        <dbReference type="ARBA" id="ARBA00022692"/>
    </source>
</evidence>
<dbReference type="InterPro" id="IPR004268">
    <property type="entry name" value="MurJ"/>
</dbReference>
<dbReference type="GO" id="GO:0008360">
    <property type="term" value="P:regulation of cell shape"/>
    <property type="evidence" value="ECO:0007669"/>
    <property type="project" value="UniProtKB-UniRule"/>
</dbReference>
<proteinExistence type="inferred from homology"/>
<evidence type="ECO:0000256" key="2">
    <source>
        <dbReference type="ARBA" id="ARBA00022475"/>
    </source>
</evidence>
<keyword evidence="3 10" id="KW-0812">Transmembrane</keyword>
<dbReference type="HAMAP" id="MF_02078">
    <property type="entry name" value="MurJ_MviN"/>
    <property type="match status" value="1"/>
</dbReference>
<dbReference type="PANTHER" id="PTHR47019">
    <property type="entry name" value="LIPID II FLIPPASE MURJ"/>
    <property type="match status" value="1"/>
</dbReference>
<dbReference type="GO" id="GO:0009252">
    <property type="term" value="P:peptidoglycan biosynthetic process"/>
    <property type="evidence" value="ECO:0007669"/>
    <property type="project" value="UniProtKB-UniRule"/>
</dbReference>
<comment type="subcellular location">
    <subcellularLocation>
        <location evidence="10">Cell inner membrane</location>
        <topology evidence="10">Multi-pass membrane protein</topology>
    </subcellularLocation>
    <subcellularLocation>
        <location evidence="1">Cell membrane</location>
        <topology evidence="1">Multi-pass membrane protein</topology>
    </subcellularLocation>
</comment>
<evidence type="ECO:0000256" key="11">
    <source>
        <dbReference type="PIRNR" id="PIRNR002869"/>
    </source>
</evidence>
<dbReference type="NCBIfam" id="TIGR01695">
    <property type="entry name" value="murJ_mviN"/>
    <property type="match status" value="1"/>
</dbReference>
<dbReference type="PRINTS" id="PR01806">
    <property type="entry name" value="VIRFACTRMVIN"/>
</dbReference>
<evidence type="ECO:0000256" key="10">
    <source>
        <dbReference type="HAMAP-Rule" id="MF_02078"/>
    </source>
</evidence>
<keyword evidence="13" id="KW-1185">Reference proteome</keyword>
<dbReference type="GO" id="GO:0015648">
    <property type="term" value="F:lipid-linked peptidoglycan transporter activity"/>
    <property type="evidence" value="ECO:0007669"/>
    <property type="project" value="UniProtKB-UniRule"/>
</dbReference>
<feature type="transmembrane region" description="Helical" evidence="10">
    <location>
        <begin position="150"/>
        <end position="170"/>
    </location>
</feature>
<evidence type="ECO:0000256" key="6">
    <source>
        <dbReference type="ARBA" id="ARBA00022989"/>
    </source>
</evidence>
<dbReference type="UniPathway" id="UPA00219"/>
<keyword evidence="10 11" id="KW-0813">Transport</keyword>
<feature type="transmembrane region" description="Helical" evidence="10">
    <location>
        <begin position="18"/>
        <end position="36"/>
    </location>
</feature>
<keyword evidence="5 10" id="KW-0573">Peptidoglycan synthesis</keyword>
<evidence type="ECO:0000256" key="4">
    <source>
        <dbReference type="ARBA" id="ARBA00022960"/>
    </source>
</evidence>
<dbReference type="Pfam" id="PF03023">
    <property type="entry name" value="MurJ"/>
    <property type="match status" value="1"/>
</dbReference>
<gene>
    <name evidence="10" type="primary">murJ</name>
    <name evidence="12" type="ORF">SAMN04488038_104114</name>
</gene>
<feature type="transmembrane region" description="Helical" evidence="10">
    <location>
        <begin position="286"/>
        <end position="305"/>
    </location>
</feature>
<feature type="transmembrane region" description="Helical" evidence="10">
    <location>
        <begin position="107"/>
        <end position="130"/>
    </location>
</feature>
<feature type="transmembrane region" description="Helical" evidence="10">
    <location>
        <begin position="426"/>
        <end position="446"/>
    </location>
</feature>
<dbReference type="EMBL" id="FOFS01000004">
    <property type="protein sequence ID" value="SEQ15238.1"/>
    <property type="molecule type" value="Genomic_DNA"/>
</dbReference>